<dbReference type="InterPro" id="IPR050138">
    <property type="entry name" value="DHOase/Allantoinase_Hydrolase"/>
</dbReference>
<dbReference type="PANTHER" id="PTHR43668:SF2">
    <property type="entry name" value="ALLANTOINASE"/>
    <property type="match status" value="1"/>
</dbReference>
<dbReference type="GO" id="GO:0006145">
    <property type="term" value="P:purine nucleobase catabolic process"/>
    <property type="evidence" value="ECO:0007669"/>
    <property type="project" value="TreeGrafter"/>
</dbReference>
<feature type="domain" description="Dihydroorotase catalytic" evidence="2">
    <location>
        <begin position="54"/>
        <end position="239"/>
    </location>
</feature>
<dbReference type="GO" id="GO:0004151">
    <property type="term" value="F:dihydroorotase activity"/>
    <property type="evidence" value="ECO:0007669"/>
    <property type="project" value="InterPro"/>
</dbReference>
<dbReference type="Proteomes" id="UP000484164">
    <property type="component" value="Unassembled WGS sequence"/>
</dbReference>
<accession>A0A6L3ZIM0</accession>
<dbReference type="EMBL" id="WBVQ01000001">
    <property type="protein sequence ID" value="KAB2817744.1"/>
    <property type="molecule type" value="Genomic_DNA"/>
</dbReference>
<evidence type="ECO:0000313" key="4">
    <source>
        <dbReference type="Proteomes" id="UP000484164"/>
    </source>
</evidence>
<evidence type="ECO:0000259" key="2">
    <source>
        <dbReference type="Pfam" id="PF12890"/>
    </source>
</evidence>
<dbReference type="GO" id="GO:0006221">
    <property type="term" value="P:pyrimidine nucleotide biosynthetic process"/>
    <property type="evidence" value="ECO:0007669"/>
    <property type="project" value="UniProtKB-KW"/>
</dbReference>
<protein>
    <submittedName>
        <fullName evidence="3">Dihydroorotase</fullName>
    </submittedName>
</protein>
<dbReference type="OrthoDB" id="9765462at2"/>
<dbReference type="Gene3D" id="2.30.40.10">
    <property type="entry name" value="Urease, subunit C, domain 1"/>
    <property type="match status" value="1"/>
</dbReference>
<dbReference type="GO" id="GO:0005737">
    <property type="term" value="C:cytoplasm"/>
    <property type="evidence" value="ECO:0007669"/>
    <property type="project" value="TreeGrafter"/>
</dbReference>
<dbReference type="Gene3D" id="3.20.20.140">
    <property type="entry name" value="Metal-dependent hydrolases"/>
    <property type="match status" value="1"/>
</dbReference>
<evidence type="ECO:0000256" key="1">
    <source>
        <dbReference type="ARBA" id="ARBA00022975"/>
    </source>
</evidence>
<evidence type="ECO:0000313" key="3">
    <source>
        <dbReference type="EMBL" id="KAB2817744.1"/>
    </source>
</evidence>
<dbReference type="InterPro" id="IPR032466">
    <property type="entry name" value="Metal_Hydrolase"/>
</dbReference>
<name>A0A6L3ZIM0_9FLAO</name>
<dbReference type="InterPro" id="IPR004722">
    <property type="entry name" value="DHOase"/>
</dbReference>
<proteinExistence type="predicted"/>
<dbReference type="SUPFAM" id="SSF51338">
    <property type="entry name" value="Composite domain of metallo-dependent hydrolases"/>
    <property type="match status" value="1"/>
</dbReference>
<organism evidence="3 4">
    <name type="scientific">Phaeocystidibacter marisrubri</name>
    <dbReference type="NCBI Taxonomy" id="1577780"/>
    <lineage>
        <taxon>Bacteria</taxon>
        <taxon>Pseudomonadati</taxon>
        <taxon>Bacteroidota</taxon>
        <taxon>Flavobacteriia</taxon>
        <taxon>Flavobacteriales</taxon>
        <taxon>Phaeocystidibacteraceae</taxon>
        <taxon>Phaeocystidibacter</taxon>
    </lineage>
</organism>
<dbReference type="PANTHER" id="PTHR43668">
    <property type="entry name" value="ALLANTOINASE"/>
    <property type="match status" value="1"/>
</dbReference>
<dbReference type="GO" id="GO:0004038">
    <property type="term" value="F:allantoinase activity"/>
    <property type="evidence" value="ECO:0007669"/>
    <property type="project" value="TreeGrafter"/>
</dbReference>
<dbReference type="InterPro" id="IPR011059">
    <property type="entry name" value="Metal-dep_hydrolase_composite"/>
</dbReference>
<dbReference type="CDD" id="cd01317">
    <property type="entry name" value="DHOase_IIa"/>
    <property type="match status" value="1"/>
</dbReference>
<dbReference type="AlphaFoldDB" id="A0A6L3ZIM0"/>
<sequence>MTSILLRSARVIDTRSPYHNSVVDILIKDEQIVAIGENLEADDATRVHDLSGACISPGWVEMHSSFADPGFEEREHIISGANAALKGGFSTVCLTPSTSPIVQSKSDIEYIYAKAQGTPINLFPLGALSKNMSGEEMTEMYDMFGAGAVGFSDDKNPIKNPNLLRMALLYAKPHEMPIVDFPFEPLLASAGQMNEGHTGTYLGMKGIPNLSEELIVARDLELAAYTEGHIHLSSISTKGSVDRIRKAKENGIHVTCDVNLYNLILTDEVLRDYDSMYKVLPPLRNTEDKAALIEAVNDGTIDAIAVDHIPFDVEHKKCEFEHASFGMAYLEHAFGLYGAHLSEVISLDRWVECVAHGPRDSYNLGAIEIVEGSPAEFTIYNETTTWSDRVTDTASIAYNQPFTKVELKGKVSGIFNKGEYFPV</sequence>
<dbReference type="Pfam" id="PF12890">
    <property type="entry name" value="DHOase"/>
    <property type="match status" value="1"/>
</dbReference>
<dbReference type="SUPFAM" id="SSF51556">
    <property type="entry name" value="Metallo-dependent hydrolases"/>
    <property type="match status" value="1"/>
</dbReference>
<keyword evidence="4" id="KW-1185">Reference proteome</keyword>
<comment type="caution">
    <text evidence="3">The sequence shown here is derived from an EMBL/GenBank/DDBJ whole genome shotgun (WGS) entry which is preliminary data.</text>
</comment>
<dbReference type="NCBIfam" id="TIGR00857">
    <property type="entry name" value="pyrC_multi"/>
    <property type="match status" value="1"/>
</dbReference>
<keyword evidence="1" id="KW-0665">Pyrimidine biosynthesis</keyword>
<gene>
    <name evidence="3" type="ORF">F8C82_04890</name>
</gene>
<dbReference type="RefSeq" id="WP_151692432.1">
    <property type="nucleotide sequence ID" value="NZ_BMGX01000002.1"/>
</dbReference>
<reference evidence="3 4" key="1">
    <citation type="submission" date="2019-10" db="EMBL/GenBank/DDBJ databases">
        <title>Genome sequence of Phaeocystidibacter marisrubri JCM30614 (type strain).</title>
        <authorList>
            <person name="Bowman J.P."/>
        </authorList>
    </citation>
    <scope>NUCLEOTIDE SEQUENCE [LARGE SCALE GENOMIC DNA]</scope>
    <source>
        <strain evidence="3 4">JCM 30614</strain>
    </source>
</reference>
<dbReference type="InterPro" id="IPR024403">
    <property type="entry name" value="DHOase_cat"/>
</dbReference>
<dbReference type="GO" id="GO:0046872">
    <property type="term" value="F:metal ion binding"/>
    <property type="evidence" value="ECO:0007669"/>
    <property type="project" value="InterPro"/>
</dbReference>